<evidence type="ECO:0000256" key="3">
    <source>
        <dbReference type="ARBA" id="ARBA00022989"/>
    </source>
</evidence>
<comment type="caution">
    <text evidence="11">The sequence shown here is derived from an EMBL/GenBank/DDBJ whole genome shotgun (WGS) entry which is preliminary data.</text>
</comment>
<feature type="domain" description="Methyl-accepting transducer" evidence="9">
    <location>
        <begin position="471"/>
        <end position="707"/>
    </location>
</feature>
<evidence type="ECO:0000256" key="2">
    <source>
        <dbReference type="ARBA" id="ARBA00022692"/>
    </source>
</evidence>
<feature type="domain" description="HAMP" evidence="10">
    <location>
        <begin position="413"/>
        <end position="466"/>
    </location>
</feature>
<evidence type="ECO:0000256" key="5">
    <source>
        <dbReference type="ARBA" id="ARBA00023224"/>
    </source>
</evidence>
<keyword evidence="4" id="KW-0472">Membrane</keyword>
<evidence type="ECO:0000256" key="4">
    <source>
        <dbReference type="ARBA" id="ARBA00023136"/>
    </source>
</evidence>
<evidence type="ECO:0000259" key="10">
    <source>
        <dbReference type="PROSITE" id="PS50885"/>
    </source>
</evidence>
<comment type="subcellular location">
    <subcellularLocation>
        <location evidence="1">Membrane</location>
        <topology evidence="1">Multi-pass membrane protein</topology>
    </subcellularLocation>
</comment>
<accession>A0ABV6BCI9</accession>
<keyword evidence="8" id="KW-0175">Coiled coil</keyword>
<feature type="coiled-coil region" evidence="8">
    <location>
        <begin position="500"/>
        <end position="534"/>
    </location>
</feature>
<keyword evidence="12" id="KW-1185">Reference proteome</keyword>
<dbReference type="PANTHER" id="PTHR32089">
    <property type="entry name" value="METHYL-ACCEPTING CHEMOTAXIS PROTEIN MCPB"/>
    <property type="match status" value="1"/>
</dbReference>
<dbReference type="PANTHER" id="PTHR32089:SF119">
    <property type="entry name" value="METHYL-ACCEPTING CHEMOTAXIS PROTEIN CTPL"/>
    <property type="match status" value="1"/>
</dbReference>
<comment type="similarity">
    <text evidence="6">Belongs to the methyl-accepting chemotaxis (MCP) protein family.</text>
</comment>
<dbReference type="SUPFAM" id="SSF58104">
    <property type="entry name" value="Methyl-accepting chemotaxis protein (MCP) signaling domain"/>
    <property type="match status" value="1"/>
</dbReference>
<dbReference type="Proteomes" id="UP001589813">
    <property type="component" value="Unassembled WGS sequence"/>
</dbReference>
<organism evidence="11 12">
    <name type="scientific">Rheinheimera tilapiae</name>
    <dbReference type="NCBI Taxonomy" id="875043"/>
    <lineage>
        <taxon>Bacteria</taxon>
        <taxon>Pseudomonadati</taxon>
        <taxon>Pseudomonadota</taxon>
        <taxon>Gammaproteobacteria</taxon>
        <taxon>Chromatiales</taxon>
        <taxon>Chromatiaceae</taxon>
        <taxon>Rheinheimera</taxon>
    </lineage>
</organism>
<dbReference type="Gene3D" id="1.10.287.950">
    <property type="entry name" value="Methyl-accepting chemotaxis protein"/>
    <property type="match status" value="1"/>
</dbReference>
<keyword evidence="3" id="KW-1133">Transmembrane helix</keyword>
<dbReference type="InterPro" id="IPR004089">
    <property type="entry name" value="MCPsignal_dom"/>
</dbReference>
<dbReference type="InterPro" id="IPR003660">
    <property type="entry name" value="HAMP_dom"/>
</dbReference>
<dbReference type="RefSeq" id="WP_377242789.1">
    <property type="nucleotide sequence ID" value="NZ_JBHLXP010000001.1"/>
</dbReference>
<evidence type="ECO:0000259" key="9">
    <source>
        <dbReference type="PROSITE" id="PS50111"/>
    </source>
</evidence>
<name>A0ABV6BCI9_9GAMM</name>
<evidence type="ECO:0000256" key="6">
    <source>
        <dbReference type="ARBA" id="ARBA00029447"/>
    </source>
</evidence>
<keyword evidence="5 7" id="KW-0807">Transducer</keyword>
<evidence type="ECO:0000256" key="8">
    <source>
        <dbReference type="SAM" id="Coils"/>
    </source>
</evidence>
<keyword evidence="2" id="KW-0812">Transmembrane</keyword>
<evidence type="ECO:0000313" key="12">
    <source>
        <dbReference type="Proteomes" id="UP001589813"/>
    </source>
</evidence>
<dbReference type="Pfam" id="PF00015">
    <property type="entry name" value="MCPsignal"/>
    <property type="match status" value="1"/>
</dbReference>
<dbReference type="PROSITE" id="PS50885">
    <property type="entry name" value="HAMP"/>
    <property type="match status" value="1"/>
</dbReference>
<dbReference type="PROSITE" id="PS50111">
    <property type="entry name" value="CHEMOTAXIS_TRANSDUC_2"/>
    <property type="match status" value="1"/>
</dbReference>
<reference evidence="11 12" key="1">
    <citation type="submission" date="2024-09" db="EMBL/GenBank/DDBJ databases">
        <authorList>
            <person name="Sun Q."/>
            <person name="Mori K."/>
        </authorList>
    </citation>
    <scope>NUCLEOTIDE SEQUENCE [LARGE SCALE GENOMIC DNA]</scope>
    <source>
        <strain evidence="11 12">KCTC 23315</strain>
    </source>
</reference>
<evidence type="ECO:0000256" key="1">
    <source>
        <dbReference type="ARBA" id="ARBA00004141"/>
    </source>
</evidence>
<dbReference type="SMART" id="SM00283">
    <property type="entry name" value="MA"/>
    <property type="match status" value="1"/>
</dbReference>
<gene>
    <name evidence="11" type="ORF">ACFFJP_09485</name>
</gene>
<proteinExistence type="inferred from homology"/>
<dbReference type="EMBL" id="JBHLXP010000001">
    <property type="protein sequence ID" value="MFC0048522.1"/>
    <property type="molecule type" value="Genomic_DNA"/>
</dbReference>
<evidence type="ECO:0000313" key="11">
    <source>
        <dbReference type="EMBL" id="MFC0048522.1"/>
    </source>
</evidence>
<dbReference type="Gene3D" id="6.10.340.10">
    <property type="match status" value="1"/>
</dbReference>
<sequence>MKIAQRLMWVMGGTTISAMLLAVGISSSMAGRSAEAALSSSIDQRFLAVATGRRQALAQYMDQQRDMLQSLAHNRMTQEALQALRNPYQSYRYEVENPGLDGLRAEVTQWYQQQYLPLAAQQQAKPDVTSWLSKASLETLLLQRYYLATNPHGAAALAKLVDRADGSVYGQQHKRFHQSFREIVSRLHYDELYLVDAQSKAVLYSVNKSPVFATSLQDGAFANTQLAQLVRQVIKNPANGWQVSAAAPFSGQFDQLTMFMAAPVFSPQDQKISGVLVAQLPLSTVSQLMSNGKNWPAIGLGDSGDSFLLDAAGQQLTTSRNAQQPIPDATEVATLLQGKQQSKQIRAADGDRWLQRSEAINLGGHPLLLVTQQRSEELYQSLKQLNQQLWYSSALTALLLGIAVFWLTRRLGIGIARPLEQLSAQLADAAEHKDLRQQFAPQRDTELDQTTTALQQLFSRLSTLLRGVQHAGQQSQELAAQNLQISMRSKTAVYQQKAALTQLDVEAAEAAHALQQLQQQITQANSDAELTHQQALSGEDSVSSLNSQIRQLAEQVGHSVDSMLTLDQAATDIMQVLETIRGVADQTNLLALNAAIEAARAGEHGRGFAVVADEVRRLSANTAKATAEIQTMLNRLTGSVTQTRQGLEHEQQTAEHCLQSAGHAEEVLLEIRHAAGRIRQISADINLLSRNECARSQQISAALAQIHQSAVETDSAMTVLAEQATLQQQVSSELLAQATQLKV</sequence>
<evidence type="ECO:0000256" key="7">
    <source>
        <dbReference type="PROSITE-ProRule" id="PRU00284"/>
    </source>
</evidence>
<protein>
    <submittedName>
        <fullName evidence="11">Methyl-accepting chemotaxis protein</fullName>
    </submittedName>
</protein>